<dbReference type="SUPFAM" id="SSF51735">
    <property type="entry name" value="NAD(P)-binding Rossmann-fold domains"/>
    <property type="match status" value="1"/>
</dbReference>
<dbReference type="PANTHER" id="PTHR47706:SF6">
    <property type="entry name" value="NMRA-LIKE FAMILY PROTEIN (AFU_ORTHOLOGUE AFUA_6G00280)"/>
    <property type="match status" value="1"/>
</dbReference>
<name>A0AAD4EXE2_9PEZI</name>
<evidence type="ECO:0000256" key="2">
    <source>
        <dbReference type="ARBA" id="ARBA00023002"/>
    </source>
</evidence>
<evidence type="ECO:0000313" key="5">
    <source>
        <dbReference type="Proteomes" id="UP001197093"/>
    </source>
</evidence>
<dbReference type="GO" id="GO:0016491">
    <property type="term" value="F:oxidoreductase activity"/>
    <property type="evidence" value="ECO:0007669"/>
    <property type="project" value="UniProtKB-KW"/>
</dbReference>
<keyword evidence="2" id="KW-0560">Oxidoreductase</keyword>
<dbReference type="PANTHER" id="PTHR47706">
    <property type="entry name" value="NMRA-LIKE FAMILY PROTEIN"/>
    <property type="match status" value="1"/>
</dbReference>
<comment type="caution">
    <text evidence="4">The sequence shown here is derived from an EMBL/GenBank/DDBJ whole genome shotgun (WGS) entry which is preliminary data.</text>
</comment>
<reference evidence="4" key="1">
    <citation type="submission" date="2023-02" db="EMBL/GenBank/DDBJ databases">
        <authorList>
            <person name="Palmer J.M."/>
        </authorList>
    </citation>
    <scope>NUCLEOTIDE SEQUENCE</scope>
    <source>
        <strain evidence="4">FW57</strain>
    </source>
</reference>
<keyword evidence="1" id="KW-0521">NADP</keyword>
<accession>A0AAD4EXE2</accession>
<sequence length="255" mass="27892">MPPPSILVIGAGELGTAILSALTATRPRPLHHAPRRPPPRRNPRLPVPATRSSLARLAAQGIAFETGDFINTPLPELVAVFRNVAVRRLLAGQSGTGWTVVSTGLFMSFLFLKGFGAVDLKGRVLRGLGGWGNEVTVTDVEGIGKVVAELVYEPAEGNGVVYVAGDTVSYAEVADLVEEVYGGEWKREEWDREFLKKRLEEQPGDLMLKYQNAFGAGVGVSWEKEKTVNYQRGIKIPDLRGFLRDNKNRLLETAE</sequence>
<dbReference type="EMBL" id="JAHCVI010000002">
    <property type="protein sequence ID" value="KAG7289274.1"/>
    <property type="molecule type" value="Genomic_DNA"/>
</dbReference>
<proteinExistence type="predicted"/>
<dbReference type="AlphaFoldDB" id="A0AAD4EXE2"/>
<evidence type="ECO:0008006" key="6">
    <source>
        <dbReference type="Google" id="ProtNLM"/>
    </source>
</evidence>
<dbReference type="Proteomes" id="UP001197093">
    <property type="component" value="Unassembled WGS sequence"/>
</dbReference>
<dbReference type="InterPro" id="IPR051609">
    <property type="entry name" value="NmrA/Isoflavone_reductase-like"/>
</dbReference>
<dbReference type="Gene3D" id="3.40.50.720">
    <property type="entry name" value="NAD(P)-binding Rossmann-like Domain"/>
    <property type="match status" value="1"/>
</dbReference>
<evidence type="ECO:0000256" key="3">
    <source>
        <dbReference type="SAM" id="MobiDB-lite"/>
    </source>
</evidence>
<feature type="region of interest" description="Disordered" evidence="3">
    <location>
        <begin position="26"/>
        <end position="47"/>
    </location>
</feature>
<organism evidence="4 5">
    <name type="scientific">Staphylotrichum longicolle</name>
    <dbReference type="NCBI Taxonomy" id="669026"/>
    <lineage>
        <taxon>Eukaryota</taxon>
        <taxon>Fungi</taxon>
        <taxon>Dikarya</taxon>
        <taxon>Ascomycota</taxon>
        <taxon>Pezizomycotina</taxon>
        <taxon>Sordariomycetes</taxon>
        <taxon>Sordariomycetidae</taxon>
        <taxon>Sordariales</taxon>
        <taxon>Chaetomiaceae</taxon>
        <taxon>Staphylotrichum</taxon>
    </lineage>
</organism>
<dbReference type="InterPro" id="IPR036291">
    <property type="entry name" value="NAD(P)-bd_dom_sf"/>
</dbReference>
<protein>
    <recommendedName>
        <fullName evidence="6">NmrA-like domain-containing protein</fullName>
    </recommendedName>
</protein>
<keyword evidence="5" id="KW-1185">Reference proteome</keyword>
<gene>
    <name evidence="4" type="ORF">NEMBOFW57_005640</name>
</gene>
<evidence type="ECO:0000313" key="4">
    <source>
        <dbReference type="EMBL" id="KAG7289274.1"/>
    </source>
</evidence>
<feature type="compositionally biased region" description="Basic residues" evidence="3">
    <location>
        <begin position="28"/>
        <end position="43"/>
    </location>
</feature>
<evidence type="ECO:0000256" key="1">
    <source>
        <dbReference type="ARBA" id="ARBA00022857"/>
    </source>
</evidence>